<organism evidence="2">
    <name type="scientific">Aceria tosichella</name>
    <name type="common">wheat curl mite</name>
    <dbReference type="NCBI Taxonomy" id="561515"/>
    <lineage>
        <taxon>Eukaryota</taxon>
        <taxon>Metazoa</taxon>
        <taxon>Ecdysozoa</taxon>
        <taxon>Arthropoda</taxon>
        <taxon>Chelicerata</taxon>
        <taxon>Arachnida</taxon>
        <taxon>Acari</taxon>
        <taxon>Acariformes</taxon>
        <taxon>Trombidiformes</taxon>
        <taxon>Prostigmata</taxon>
        <taxon>Eupodina</taxon>
        <taxon>Eriophyoidea</taxon>
        <taxon>Eriophyidae</taxon>
        <taxon>Eriophyinae</taxon>
        <taxon>Aceriini</taxon>
        <taxon>Aceria</taxon>
    </lineage>
</organism>
<dbReference type="InterPro" id="IPR041667">
    <property type="entry name" value="Cupin_8"/>
</dbReference>
<dbReference type="Gene3D" id="6.10.140.1470">
    <property type="match status" value="1"/>
</dbReference>
<sequence length="335" mass="38991">MNNCQRVPILDRVDGEGFRQIVDKSQPVVLKNCDFGDCMTKWNLDYLTEKLADQEIVIHESSSQKLEFIDKNFRYKKCKFKDFSERLSEGRSNSDSIYLRSTHIDPKAKKAAKIEEDFPAISDDLKPPNFIPFGQDNELYLSSVLRIASANVQVWTHFDTYDNILCQVAGIKRVILFGPEDSQYLYIDGDKSEVNDLNRRSEELWPLLRHTNPRLCYLNPGDCLFIPRLWWHNIRSIVSEDLDPDFGPDERLGSPTDSLPGYSIGFNIFWREKELVNRSLYADGDVYGNKHLKPYELALTTVDKALKHLEKCPEDYKKLYKLLLLKHMMKKVILK</sequence>
<proteinExistence type="predicted"/>
<evidence type="ECO:0000313" key="2">
    <source>
        <dbReference type="EMBL" id="MDE49264.1"/>
    </source>
</evidence>
<name>A0A6G1SFI8_9ACAR</name>
<dbReference type="AlphaFoldDB" id="A0A6G1SFI8"/>
<dbReference type="PANTHER" id="PTHR12461:SF104">
    <property type="entry name" value="TRNA WYBUTOSINE-SYNTHESIZING PROTEIN 5"/>
    <property type="match status" value="1"/>
</dbReference>
<dbReference type="PANTHER" id="PTHR12461">
    <property type="entry name" value="HYPOXIA-INDUCIBLE FACTOR 1 ALPHA INHIBITOR-RELATED"/>
    <property type="match status" value="1"/>
</dbReference>
<dbReference type="GO" id="GO:0000049">
    <property type="term" value="F:tRNA binding"/>
    <property type="evidence" value="ECO:0007669"/>
    <property type="project" value="TreeGrafter"/>
</dbReference>
<dbReference type="GO" id="GO:0031591">
    <property type="term" value="P:wybutosine biosynthetic process"/>
    <property type="evidence" value="ECO:0007669"/>
    <property type="project" value="TreeGrafter"/>
</dbReference>
<dbReference type="SUPFAM" id="SSF51197">
    <property type="entry name" value="Clavaminate synthase-like"/>
    <property type="match status" value="1"/>
</dbReference>
<feature type="domain" description="JmjC" evidence="1">
    <location>
        <begin position="116"/>
        <end position="287"/>
    </location>
</feature>
<evidence type="ECO:0000259" key="1">
    <source>
        <dbReference type="PROSITE" id="PS51184"/>
    </source>
</evidence>
<protein>
    <submittedName>
        <fullName evidence="2">tRNA wybutosine-synthesizing protein 5</fullName>
    </submittedName>
</protein>
<accession>A0A6G1SFI8</accession>
<dbReference type="EMBL" id="GGYP01004493">
    <property type="protein sequence ID" value="MDE49264.1"/>
    <property type="molecule type" value="Transcribed_RNA"/>
</dbReference>
<reference evidence="2" key="1">
    <citation type="submission" date="2018-10" db="EMBL/GenBank/DDBJ databases">
        <title>Transcriptome assembly of Aceria tosichella (Wheat curl mite) Type 2.</title>
        <authorList>
            <person name="Scully E.D."/>
            <person name="Geib S.M."/>
            <person name="Palmer N.A."/>
            <person name="Gupta A.K."/>
            <person name="Sarath G."/>
            <person name="Tatineni S."/>
        </authorList>
    </citation>
    <scope>NUCLEOTIDE SEQUENCE</scope>
    <source>
        <strain evidence="2">LincolnNE</strain>
    </source>
</reference>
<dbReference type="Pfam" id="PF13621">
    <property type="entry name" value="Cupin_8"/>
    <property type="match status" value="1"/>
</dbReference>
<dbReference type="InterPro" id="IPR003347">
    <property type="entry name" value="JmjC_dom"/>
</dbReference>
<dbReference type="Gene3D" id="2.60.120.650">
    <property type="entry name" value="Cupin"/>
    <property type="match status" value="1"/>
</dbReference>
<gene>
    <name evidence="2" type="primary">TYW5_0</name>
    <name evidence="2" type="ORF">g.20725</name>
</gene>
<dbReference type="PROSITE" id="PS51184">
    <property type="entry name" value="JMJC"/>
    <property type="match status" value="1"/>
</dbReference>